<dbReference type="EMBL" id="JANDWN010000016">
    <property type="protein sequence ID" value="MCP9599808.1"/>
    <property type="molecule type" value="Genomic_DNA"/>
</dbReference>
<comment type="caution">
    <text evidence="2">The sequence shown here is derived from an EMBL/GenBank/DDBJ whole genome shotgun (WGS) entry which is preliminary data.</text>
</comment>
<sequence length="161" mass="17774">MNCETLGVMEAGNLRYCQINDNIMKLAITYAELQDYVASHFHKTVNLGYVDGATVSVSIPIKLLGFTKSVSINLIVKKIEGTDLFLSYGGKMGIDLLVSPAISYAKKLVPEKAGWVELMSGNIVKLRLGDIDKLQKVFEKLKLDNILFEPGNIGIEMSLVY</sequence>
<accession>A0A3R6FY27</accession>
<dbReference type="EMBL" id="QRNB01000002">
    <property type="protein sequence ID" value="RHK13011.1"/>
    <property type="molecule type" value="Genomic_DNA"/>
</dbReference>
<evidence type="ECO:0000313" key="3">
    <source>
        <dbReference type="Proteomes" id="UP000286211"/>
    </source>
</evidence>
<reference evidence="1" key="2">
    <citation type="submission" date="2022-07" db="EMBL/GenBank/DDBJ databases">
        <title>Prevotella copri.</title>
        <authorList>
            <person name="Yang C."/>
        </authorList>
    </citation>
    <scope>NUCLEOTIDE SEQUENCE</scope>
    <source>
        <strain evidence="1">HF1476</strain>
    </source>
</reference>
<dbReference type="RefSeq" id="WP_151200731.1">
    <property type="nucleotide sequence ID" value="NZ_JANDWK010000014.1"/>
</dbReference>
<name>A0A3R6FY27_9BACT</name>
<evidence type="ECO:0000313" key="1">
    <source>
        <dbReference type="EMBL" id="MCP9599808.1"/>
    </source>
</evidence>
<reference evidence="2 3" key="1">
    <citation type="submission" date="2018-08" db="EMBL/GenBank/DDBJ databases">
        <title>A genome reference for cultivated species of the human gut microbiota.</title>
        <authorList>
            <person name="Zou Y."/>
            <person name="Xue W."/>
            <person name="Luo G."/>
        </authorList>
    </citation>
    <scope>NUCLEOTIDE SEQUENCE [LARGE SCALE GENOMIC DNA]</scope>
    <source>
        <strain evidence="2 3">AF46-2NS</strain>
    </source>
</reference>
<proteinExistence type="predicted"/>
<dbReference type="Proteomes" id="UP001204486">
    <property type="component" value="Unassembled WGS sequence"/>
</dbReference>
<dbReference type="AlphaFoldDB" id="A0A3R6FY27"/>
<gene>
    <name evidence="2" type="ORF">DW079_00825</name>
    <name evidence="1" type="ORF">NNC55_07565</name>
</gene>
<protein>
    <submittedName>
        <fullName evidence="2">Uncharacterized protein</fullName>
    </submittedName>
</protein>
<evidence type="ECO:0000313" key="2">
    <source>
        <dbReference type="EMBL" id="RHK13011.1"/>
    </source>
</evidence>
<organism evidence="2 3">
    <name type="scientific">Segatella copri</name>
    <dbReference type="NCBI Taxonomy" id="165179"/>
    <lineage>
        <taxon>Bacteria</taxon>
        <taxon>Pseudomonadati</taxon>
        <taxon>Bacteroidota</taxon>
        <taxon>Bacteroidia</taxon>
        <taxon>Bacteroidales</taxon>
        <taxon>Prevotellaceae</taxon>
        <taxon>Segatella</taxon>
    </lineage>
</organism>
<dbReference type="Proteomes" id="UP000286211">
    <property type="component" value="Unassembled WGS sequence"/>
</dbReference>